<dbReference type="InterPro" id="IPR039261">
    <property type="entry name" value="FNR_nucleotide-bd"/>
</dbReference>
<dbReference type="InterPro" id="IPR036010">
    <property type="entry name" value="2Fe-2S_ferredoxin-like_sf"/>
</dbReference>
<protein>
    <submittedName>
        <fullName evidence="12">2Fe-2S iron-sulfur cluster-binding protein</fullName>
    </submittedName>
</protein>
<keyword evidence="8" id="KW-0411">Iron-sulfur</keyword>
<keyword evidence="6" id="KW-0560">Oxidoreductase</keyword>
<dbReference type="Proteomes" id="UP001521209">
    <property type="component" value="Unassembled WGS sequence"/>
</dbReference>
<dbReference type="EMBL" id="JAKGBZ010000027">
    <property type="protein sequence ID" value="MCF3947645.1"/>
    <property type="molecule type" value="Genomic_DNA"/>
</dbReference>
<reference evidence="12 13" key="1">
    <citation type="submission" date="2022-01" db="EMBL/GenBank/DDBJ databases">
        <authorList>
            <person name="Won M."/>
            <person name="Kim S.-J."/>
            <person name="Kwon S.-W."/>
        </authorList>
    </citation>
    <scope>NUCLEOTIDE SEQUENCE [LARGE SCALE GENOMIC DNA]</scope>
    <source>
        <strain evidence="12 13">KCTC 23505</strain>
    </source>
</reference>
<dbReference type="Pfam" id="PF00111">
    <property type="entry name" value="Fer2"/>
    <property type="match status" value="1"/>
</dbReference>
<dbReference type="SUPFAM" id="SSF52343">
    <property type="entry name" value="Ferredoxin reductase-like, C-terminal NADP-linked domain"/>
    <property type="match status" value="1"/>
</dbReference>
<evidence type="ECO:0000259" key="11">
    <source>
        <dbReference type="PROSITE" id="PS51384"/>
    </source>
</evidence>
<dbReference type="Gene3D" id="3.10.20.30">
    <property type="match status" value="1"/>
</dbReference>
<sequence>MTAPRFHPLTVADIRHETPDAVSVAFRIPDHLKADYRFAPGQYLTLRAIIDGAEQRRAYSICSTPEDGELRIAAREIAEGSMSRRINRDVAAGDIIEVMTPTGRFGAIPPATGPRNVAAFAAGSGITPVIAIIRAILAREPESSVFLAYGNRSADSILFRDALSALKDRYTGRFSVVHILSREEQDIPILNGRLDRAKAARLLGHMAGTPVDHVFICGPEGMIAEVEVAALDHGIASEAIHVERFVSALGGAPRAAPKRAETAMPGMQVTIISDGKRRSIDVAHGEAVLDAALRAGLDLPYACKGGMCCTCRARVVAGAAAMAVNYSLEPWESAAGFVLTCQARPISDGTVIDFDQV</sequence>
<evidence type="ECO:0000256" key="3">
    <source>
        <dbReference type="ARBA" id="ARBA00022714"/>
    </source>
</evidence>
<dbReference type="PRINTS" id="PR00371">
    <property type="entry name" value="FPNCR"/>
</dbReference>
<dbReference type="CDD" id="cd00207">
    <property type="entry name" value="fer2"/>
    <property type="match status" value="1"/>
</dbReference>
<dbReference type="SUPFAM" id="SSF54292">
    <property type="entry name" value="2Fe-2S ferredoxin-like"/>
    <property type="match status" value="1"/>
</dbReference>
<dbReference type="InterPro" id="IPR017938">
    <property type="entry name" value="Riboflavin_synthase-like_b-brl"/>
</dbReference>
<dbReference type="InterPro" id="IPR008333">
    <property type="entry name" value="Cbr1-like_FAD-bd_dom"/>
</dbReference>
<dbReference type="InterPro" id="IPR012675">
    <property type="entry name" value="Beta-grasp_dom_sf"/>
</dbReference>
<keyword evidence="2" id="KW-0285">Flavoprotein</keyword>
<evidence type="ECO:0000256" key="2">
    <source>
        <dbReference type="ARBA" id="ARBA00022630"/>
    </source>
</evidence>
<evidence type="ECO:0000256" key="5">
    <source>
        <dbReference type="ARBA" id="ARBA00022827"/>
    </source>
</evidence>
<dbReference type="Gene3D" id="2.40.30.10">
    <property type="entry name" value="Translation factors"/>
    <property type="match status" value="1"/>
</dbReference>
<gene>
    <name evidence="12" type="ORF">L2A60_13255</name>
</gene>
<evidence type="ECO:0000259" key="10">
    <source>
        <dbReference type="PROSITE" id="PS51085"/>
    </source>
</evidence>
<organism evidence="12 13">
    <name type="scientific">Acidiphilium iwatense</name>
    <dbReference type="NCBI Taxonomy" id="768198"/>
    <lineage>
        <taxon>Bacteria</taxon>
        <taxon>Pseudomonadati</taxon>
        <taxon>Pseudomonadota</taxon>
        <taxon>Alphaproteobacteria</taxon>
        <taxon>Acetobacterales</taxon>
        <taxon>Acidocellaceae</taxon>
        <taxon>Acidiphilium</taxon>
    </lineage>
</organism>
<dbReference type="InterPro" id="IPR050415">
    <property type="entry name" value="MRET"/>
</dbReference>
<proteinExistence type="predicted"/>
<keyword evidence="13" id="KW-1185">Reference proteome</keyword>
<comment type="cofactor">
    <cofactor evidence="9">
        <name>[2Fe-2S] cluster</name>
        <dbReference type="ChEBI" id="CHEBI:190135"/>
    </cofactor>
</comment>
<comment type="caution">
    <text evidence="12">The sequence shown here is derived from an EMBL/GenBank/DDBJ whole genome shotgun (WGS) entry which is preliminary data.</text>
</comment>
<evidence type="ECO:0000313" key="12">
    <source>
        <dbReference type="EMBL" id="MCF3947645.1"/>
    </source>
</evidence>
<dbReference type="SUPFAM" id="SSF63380">
    <property type="entry name" value="Riboflavin synthase domain-like"/>
    <property type="match status" value="1"/>
</dbReference>
<evidence type="ECO:0000313" key="13">
    <source>
        <dbReference type="Proteomes" id="UP001521209"/>
    </source>
</evidence>
<evidence type="ECO:0000256" key="6">
    <source>
        <dbReference type="ARBA" id="ARBA00023002"/>
    </source>
</evidence>
<evidence type="ECO:0000256" key="1">
    <source>
        <dbReference type="ARBA" id="ARBA00001974"/>
    </source>
</evidence>
<dbReference type="Pfam" id="PF00175">
    <property type="entry name" value="NAD_binding_1"/>
    <property type="match status" value="1"/>
</dbReference>
<dbReference type="CDD" id="cd06214">
    <property type="entry name" value="PA_degradation_oxidoreductase_like"/>
    <property type="match status" value="1"/>
</dbReference>
<dbReference type="PANTHER" id="PTHR47354:SF8">
    <property type="entry name" value="1,2-PHENYLACETYL-COA EPOXIDASE, SUBUNIT E"/>
    <property type="match status" value="1"/>
</dbReference>
<dbReference type="PROSITE" id="PS51384">
    <property type="entry name" value="FAD_FR"/>
    <property type="match status" value="1"/>
</dbReference>
<evidence type="ECO:0000256" key="9">
    <source>
        <dbReference type="ARBA" id="ARBA00034078"/>
    </source>
</evidence>
<keyword evidence="4" id="KW-0479">Metal-binding</keyword>
<evidence type="ECO:0000256" key="8">
    <source>
        <dbReference type="ARBA" id="ARBA00023014"/>
    </source>
</evidence>
<dbReference type="PRINTS" id="PR00406">
    <property type="entry name" value="CYTB5RDTASE"/>
</dbReference>
<comment type="cofactor">
    <cofactor evidence="1">
        <name>FAD</name>
        <dbReference type="ChEBI" id="CHEBI:57692"/>
    </cofactor>
</comment>
<feature type="domain" description="2Fe-2S ferredoxin-type" evidence="10">
    <location>
        <begin position="267"/>
        <end position="357"/>
    </location>
</feature>
<keyword evidence="3" id="KW-0001">2Fe-2S</keyword>
<feature type="domain" description="FAD-binding FR-type" evidence="11">
    <location>
        <begin position="4"/>
        <end position="108"/>
    </location>
</feature>
<dbReference type="InterPro" id="IPR001433">
    <property type="entry name" value="OxRdtase_FAD/NAD-bd"/>
</dbReference>
<dbReference type="InterPro" id="IPR001041">
    <property type="entry name" value="2Fe-2S_ferredoxin-type"/>
</dbReference>
<dbReference type="PANTHER" id="PTHR47354">
    <property type="entry name" value="NADH OXIDOREDUCTASE HCR"/>
    <property type="match status" value="1"/>
</dbReference>
<dbReference type="Pfam" id="PF00970">
    <property type="entry name" value="FAD_binding_6"/>
    <property type="match status" value="1"/>
</dbReference>
<evidence type="ECO:0000256" key="4">
    <source>
        <dbReference type="ARBA" id="ARBA00022723"/>
    </source>
</evidence>
<dbReference type="InterPro" id="IPR001709">
    <property type="entry name" value="Flavoprot_Pyr_Nucl_cyt_Rdtase"/>
</dbReference>
<name>A0ABS9DZR7_9PROT</name>
<dbReference type="PROSITE" id="PS51085">
    <property type="entry name" value="2FE2S_FER_2"/>
    <property type="match status" value="1"/>
</dbReference>
<dbReference type="Gene3D" id="3.40.50.80">
    <property type="entry name" value="Nucleotide-binding domain of ferredoxin-NADP reductase (FNR) module"/>
    <property type="match status" value="1"/>
</dbReference>
<evidence type="ECO:0000256" key="7">
    <source>
        <dbReference type="ARBA" id="ARBA00023004"/>
    </source>
</evidence>
<accession>A0ABS9DZR7</accession>
<keyword evidence="7" id="KW-0408">Iron</keyword>
<dbReference type="RefSeq" id="WP_235704898.1">
    <property type="nucleotide sequence ID" value="NZ_JAKGBZ010000027.1"/>
</dbReference>
<dbReference type="InterPro" id="IPR017927">
    <property type="entry name" value="FAD-bd_FR_type"/>
</dbReference>
<keyword evidence="5" id="KW-0274">FAD</keyword>